<evidence type="ECO:0000313" key="4">
    <source>
        <dbReference type="Proteomes" id="UP000198253"/>
    </source>
</evidence>
<feature type="region of interest" description="Disordered" evidence="1">
    <location>
        <begin position="261"/>
        <end position="452"/>
    </location>
</feature>
<organism evidence="3 4">
    <name type="scientific">Micromonospora echinospora</name>
    <name type="common">Micromonospora purpurea</name>
    <dbReference type="NCBI Taxonomy" id="1877"/>
    <lineage>
        <taxon>Bacteria</taxon>
        <taxon>Bacillati</taxon>
        <taxon>Actinomycetota</taxon>
        <taxon>Actinomycetes</taxon>
        <taxon>Micromonosporales</taxon>
        <taxon>Micromonosporaceae</taxon>
        <taxon>Micromonospora</taxon>
    </lineage>
</organism>
<feature type="compositionally biased region" description="Gly residues" evidence="1">
    <location>
        <begin position="373"/>
        <end position="394"/>
    </location>
</feature>
<evidence type="ECO:0000259" key="2">
    <source>
        <dbReference type="Pfam" id="PF13699"/>
    </source>
</evidence>
<feature type="compositionally biased region" description="Low complexity" evidence="1">
    <location>
        <begin position="261"/>
        <end position="273"/>
    </location>
</feature>
<feature type="domain" description="eCIS core" evidence="2">
    <location>
        <begin position="787"/>
        <end position="862"/>
    </location>
</feature>
<feature type="compositionally biased region" description="Pro residues" evidence="1">
    <location>
        <begin position="626"/>
        <end position="642"/>
    </location>
</feature>
<keyword evidence="4" id="KW-1185">Reference proteome</keyword>
<feature type="region of interest" description="Disordered" evidence="1">
    <location>
        <begin position="183"/>
        <end position="226"/>
    </location>
</feature>
<feature type="compositionally biased region" description="Pro residues" evidence="1">
    <location>
        <begin position="654"/>
        <end position="667"/>
    </location>
</feature>
<feature type="compositionally biased region" description="Low complexity" evidence="1">
    <location>
        <begin position="417"/>
        <end position="434"/>
    </location>
</feature>
<evidence type="ECO:0000256" key="1">
    <source>
        <dbReference type="SAM" id="MobiDB-lite"/>
    </source>
</evidence>
<protein>
    <recommendedName>
        <fullName evidence="2">eCIS core domain-containing protein</fullName>
    </recommendedName>
</protein>
<feature type="region of interest" description="Disordered" evidence="1">
    <location>
        <begin position="943"/>
        <end position="974"/>
    </location>
</feature>
<dbReference type="OrthoDB" id="9153660at2"/>
<feature type="region of interest" description="Disordered" evidence="1">
    <location>
        <begin position="122"/>
        <end position="159"/>
    </location>
</feature>
<feature type="compositionally biased region" description="Basic and acidic residues" evidence="1">
    <location>
        <begin position="274"/>
        <end position="285"/>
    </location>
</feature>
<feature type="compositionally biased region" description="Low complexity" evidence="1">
    <location>
        <begin position="481"/>
        <end position="491"/>
    </location>
</feature>
<feature type="compositionally biased region" description="Low complexity" evidence="1">
    <location>
        <begin position="20"/>
        <end position="46"/>
    </location>
</feature>
<dbReference type="InterPro" id="IPR025295">
    <property type="entry name" value="eCIS_core_dom"/>
</dbReference>
<feature type="compositionally biased region" description="Low complexity" evidence="1">
    <location>
        <begin position="395"/>
        <end position="405"/>
    </location>
</feature>
<reference evidence="4" key="1">
    <citation type="submission" date="2016-06" db="EMBL/GenBank/DDBJ databases">
        <authorList>
            <person name="Varghese N."/>
            <person name="Submissions Spin"/>
        </authorList>
    </citation>
    <scope>NUCLEOTIDE SEQUENCE [LARGE SCALE GENOMIC DNA]</scope>
    <source>
        <strain evidence="4">DSM 43816</strain>
    </source>
</reference>
<feature type="compositionally biased region" description="Basic and acidic residues" evidence="1">
    <location>
        <begin position="184"/>
        <end position="196"/>
    </location>
</feature>
<accession>A0A1C4V2L0</accession>
<dbReference type="Pfam" id="PF13699">
    <property type="entry name" value="eCIS_core"/>
    <property type="match status" value="1"/>
</dbReference>
<sequence length="1119" mass="110253">MAWPFRLRRPFRSRRDVPVGSPAAGSFAAGSPAAGLPAAGSAVPGSAGPGEGAAPFDGTVGSAAARRDWTRLAALPLTVAPGPAMVTVAVPRVAASEPLLAAPATPDPGTAPRGQVTGLAAARPVTGHPGPHPADPAGEDRQPAVRVASPVTSAPDAAGAPRTLPVVVAPVSVRTPLTVADGEAVGKPRAPEHTVRDANPLGAVPPSAGPAEEATPAGDPGEAARAAAQFAAAGLPTVDVWPPPGFEDVYRAAEVTRAAEAARAAGGPVPGAAARRENPPPRPIDRVPGAGTVPGEPSGLPGGSTPRPVEVVSRSRSARAAASRPAPAAANAPVAPAPDGPPAGGAGVAQPDVPPGVRPGDAVPADERPGGAAPAGGRPGDAVLTGGGPGGGPRGAVPAEVVGVGRQPAPPHPTTDPAGFPAAPGRPGTPRSGAVPTVPEAAPAWPAGGDRSAALSPARFLTRRADAPPPARPVSSDHPDATAPASAGAGALPVRPDAGQPATSSVRPEAGHPAAPSVRSDVNRPAVPSFRPGVSGEAVPPVQPDVSGEAARPVRPDGPRPTILSGPPDVAYPVVTTDSGTAGPSDDLSAAPPVAPIDLPPQFPGSPAGGVAQAASTEPWSRPRSAVPPAPLAVEPPAPGFPAPAGSRMGPTDEPTPPARRPAPPAGPATGTPVVADPWPVSAFVAEPAPATDGQGSAVPRPSRSDGFPDPCPATGVGTSPYPVPFRTDSTSSDVPADGALSTGWSERPAVPLRHRAVLPDLPALVPPVVSTPPAPVAPLGVEPLTPVPATLVDGFRQRYGVDVSDVPVRRGPAATALVRQAGARAATRGGEVLLPAEAGPLDAPPVRALLAHELAHVVQQRVLGAMPPAESTGAGRDLEARALAAEYAFGDGAVPAGVGATAALPLVGPGSSSGSPGAFAPGGAAGSAAFGSAAGPVGTWGTTAGGGLTWRADPGGPLGSGPPLQRAPVGGSADALADLRDLVRAEVARQEDADPGEGPEPTPDGAAALAALRAEVAAATSPPAFDRSSGRLAEVSAAVEQLRGELRAVTGREEALAARLDRDATGLRPDRSPARAVDLDNPDDLEELAGRLYGRLRGRLRQELLVDRERSGRLTRFP</sequence>
<gene>
    <name evidence="3" type="ORF">GA0070618_0894</name>
</gene>
<evidence type="ECO:0000313" key="3">
    <source>
        <dbReference type="EMBL" id="SCE78298.1"/>
    </source>
</evidence>
<feature type="compositionally biased region" description="Low complexity" evidence="1">
    <location>
        <begin position="306"/>
        <end position="334"/>
    </location>
</feature>
<dbReference type="EMBL" id="LT607413">
    <property type="protein sequence ID" value="SCE78298.1"/>
    <property type="molecule type" value="Genomic_DNA"/>
</dbReference>
<dbReference type="InParanoid" id="A0A1C4V2L0"/>
<name>A0A1C4V2L0_MICEC</name>
<feature type="region of interest" description="Disordered" evidence="1">
    <location>
        <begin position="464"/>
        <end position="721"/>
    </location>
</feature>
<feature type="region of interest" description="Disordered" evidence="1">
    <location>
        <begin position="14"/>
        <end position="54"/>
    </location>
</feature>
<dbReference type="RefSeq" id="WP_088980493.1">
    <property type="nucleotide sequence ID" value="NZ_LT607413.1"/>
</dbReference>
<proteinExistence type="predicted"/>
<feature type="compositionally biased region" description="Pro residues" evidence="1">
    <location>
        <begin position="593"/>
        <end position="604"/>
    </location>
</feature>
<dbReference type="AlphaFoldDB" id="A0A1C4V2L0"/>
<dbReference type="Proteomes" id="UP000198253">
    <property type="component" value="Chromosome I"/>
</dbReference>